<dbReference type="HOGENOM" id="CLU_867735_0_0_6"/>
<dbReference type="PANTHER" id="PTHR30050">
    <property type="entry name" value="CHROMOSOMAL REPLICATION INITIATOR PROTEIN DNAA"/>
    <property type="match status" value="1"/>
</dbReference>
<dbReference type="Proteomes" id="UP000018438">
    <property type="component" value="Unassembled WGS sequence"/>
</dbReference>
<name>N8WRG9_9GAMM</name>
<protein>
    <recommendedName>
        <fullName evidence="1">AAA+ ATPase domain-containing protein</fullName>
    </recommendedName>
</protein>
<evidence type="ECO:0000313" key="3">
    <source>
        <dbReference type="Proteomes" id="UP000018438"/>
    </source>
</evidence>
<evidence type="ECO:0000259" key="1">
    <source>
        <dbReference type="SMART" id="SM00382"/>
    </source>
</evidence>
<dbReference type="EMBL" id="APPI01000003">
    <property type="protein sequence ID" value="ENV14692.1"/>
    <property type="molecule type" value="Genomic_DNA"/>
</dbReference>
<comment type="caution">
    <text evidence="2">The sequence shown here is derived from an EMBL/GenBank/DDBJ whole genome shotgun (WGS) entry which is preliminary data.</text>
</comment>
<dbReference type="SUPFAM" id="SSF52540">
    <property type="entry name" value="P-loop containing nucleoside triphosphate hydrolases"/>
    <property type="match status" value="1"/>
</dbReference>
<dbReference type="PANTHER" id="PTHR30050:SF4">
    <property type="entry name" value="ATP-BINDING PROTEIN RV3427C IN INSERTION SEQUENCE-RELATED"/>
    <property type="match status" value="1"/>
</dbReference>
<dbReference type="CDD" id="cd00009">
    <property type="entry name" value="AAA"/>
    <property type="match status" value="1"/>
</dbReference>
<keyword evidence="3" id="KW-1185">Reference proteome</keyword>
<dbReference type="InterPro" id="IPR027417">
    <property type="entry name" value="P-loop_NTPase"/>
</dbReference>
<organism evidence="2 3">
    <name type="scientific">Acinetobacter schindleri NIPH 900</name>
    <dbReference type="NCBI Taxonomy" id="1217675"/>
    <lineage>
        <taxon>Bacteria</taxon>
        <taxon>Pseudomonadati</taxon>
        <taxon>Pseudomonadota</taxon>
        <taxon>Gammaproteobacteria</taxon>
        <taxon>Moraxellales</taxon>
        <taxon>Moraxellaceae</taxon>
        <taxon>Acinetobacter</taxon>
    </lineage>
</organism>
<dbReference type="SMART" id="SM00382">
    <property type="entry name" value="AAA"/>
    <property type="match status" value="1"/>
</dbReference>
<dbReference type="Pfam" id="PF01695">
    <property type="entry name" value="IstB_IS21"/>
    <property type="match status" value="1"/>
</dbReference>
<dbReference type="InterPro" id="IPR002611">
    <property type="entry name" value="IstB_ATP-bd"/>
</dbReference>
<dbReference type="GO" id="GO:0005524">
    <property type="term" value="F:ATP binding"/>
    <property type="evidence" value="ECO:0007669"/>
    <property type="project" value="InterPro"/>
</dbReference>
<evidence type="ECO:0000313" key="2">
    <source>
        <dbReference type="EMBL" id="ENV14692.1"/>
    </source>
</evidence>
<dbReference type="Gene3D" id="3.40.50.300">
    <property type="entry name" value="P-loop containing nucleotide triphosphate hydrolases"/>
    <property type="match status" value="1"/>
</dbReference>
<dbReference type="GO" id="GO:0006260">
    <property type="term" value="P:DNA replication"/>
    <property type="evidence" value="ECO:0007669"/>
    <property type="project" value="TreeGrafter"/>
</dbReference>
<reference evidence="2 3" key="1">
    <citation type="submission" date="2013-02" db="EMBL/GenBank/DDBJ databases">
        <title>The Genome Sequence of Acinetobacter schindleri NIPH 900.</title>
        <authorList>
            <consortium name="The Broad Institute Genome Sequencing Platform"/>
            <consortium name="The Broad Institute Genome Sequencing Center for Infectious Disease"/>
            <person name="Cerqueira G."/>
            <person name="Feldgarden M."/>
            <person name="Courvalin P."/>
            <person name="Perichon B."/>
            <person name="Grillot-Courvalin C."/>
            <person name="Clermont D."/>
            <person name="Rocha E."/>
            <person name="Yoon E.-J."/>
            <person name="Nemec A."/>
            <person name="Walker B."/>
            <person name="Young S.K."/>
            <person name="Zeng Q."/>
            <person name="Gargeya S."/>
            <person name="Fitzgerald M."/>
            <person name="Haas B."/>
            <person name="Abouelleil A."/>
            <person name="Alvarado L."/>
            <person name="Arachchi H.M."/>
            <person name="Berlin A.M."/>
            <person name="Chapman S.B."/>
            <person name="Dewar J."/>
            <person name="Goldberg J."/>
            <person name="Griggs A."/>
            <person name="Gujja S."/>
            <person name="Hansen M."/>
            <person name="Howarth C."/>
            <person name="Imamovic A."/>
            <person name="Larimer J."/>
            <person name="McCowan C."/>
            <person name="Murphy C."/>
            <person name="Neiman D."/>
            <person name="Pearson M."/>
            <person name="Priest M."/>
            <person name="Roberts A."/>
            <person name="Saif S."/>
            <person name="Shea T."/>
            <person name="Sisk P."/>
            <person name="Sykes S."/>
            <person name="Wortman J."/>
            <person name="Nusbaum C."/>
            <person name="Birren B."/>
        </authorList>
    </citation>
    <scope>NUCLEOTIDE SEQUENCE [LARGE SCALE GENOMIC DNA]</scope>
    <source>
        <strain evidence="2 3">NIPH 900</strain>
    </source>
</reference>
<gene>
    <name evidence="2" type="ORF">F965_00038</name>
</gene>
<dbReference type="AlphaFoldDB" id="N8WRG9"/>
<dbReference type="InterPro" id="IPR003593">
    <property type="entry name" value="AAA+_ATPase"/>
</dbReference>
<dbReference type="PATRIC" id="fig|1217675.3.peg.35"/>
<proteinExistence type="predicted"/>
<sequence>MGSLANTMNKIQLNCLIHGDYQKLITDSVKACPQCLEESGKQAERLAEKHEVEKISLSKTVSLVEKTIQCEIHEAVTFQVPSFMANSDLLCPTCIQQKRNEELRPQIQEMIGQELKKTGIPVNYVGMQFSTLDFSRSNKQQPIVQRLIKYVQDLKAAGASDGAKNILLHGNMGTGKTLYAAILLQEVLKRSLANGVVDPNDIRLKGGLSVLFVSEPALLHEITATWKADGGSQKALLKRLAKKSILCIDDVGTITSTNTHLLDFYAALIDERYKRRLPTIITSNLRHDDLKLAIGARAADRFFEKNRVIVMGFDWNSYRGGQTGTDEIEMF</sequence>
<feature type="domain" description="AAA+ ATPase" evidence="1">
    <location>
        <begin position="162"/>
        <end position="308"/>
    </location>
</feature>
<accession>N8WRG9</accession>